<feature type="binding site" evidence="16">
    <location>
        <position position="23"/>
    </location>
    <ligand>
        <name>Mg(2+)</name>
        <dbReference type="ChEBI" id="CHEBI:18420"/>
        <label>2</label>
    </ligand>
</feature>
<keyword evidence="16" id="KW-0460">Magnesium</keyword>
<dbReference type="PRINTS" id="PR00326">
    <property type="entry name" value="GTP1OBG"/>
</dbReference>
<dbReference type="Gene3D" id="1.10.287.1770">
    <property type="match status" value="1"/>
</dbReference>
<dbReference type="CDD" id="cd01879">
    <property type="entry name" value="FeoB"/>
    <property type="match status" value="1"/>
</dbReference>
<dbReference type="InterPro" id="IPR005225">
    <property type="entry name" value="Small_GTP-bd"/>
</dbReference>
<dbReference type="NCBIfam" id="TIGR00437">
    <property type="entry name" value="feoB"/>
    <property type="match status" value="1"/>
</dbReference>
<comment type="function">
    <text evidence="1 17">Probable transporter of a GTP-driven Fe(2+) uptake system.</text>
</comment>
<dbReference type="GO" id="GO:0005886">
    <property type="term" value="C:plasma membrane"/>
    <property type="evidence" value="ECO:0007669"/>
    <property type="project" value="UniProtKB-SubCell"/>
</dbReference>
<evidence type="ECO:0000256" key="4">
    <source>
        <dbReference type="ARBA" id="ARBA00022475"/>
    </source>
</evidence>
<evidence type="ECO:0000256" key="17">
    <source>
        <dbReference type="RuleBase" id="RU362098"/>
    </source>
</evidence>
<keyword evidence="7 17" id="KW-0812">Transmembrane</keyword>
<dbReference type="GO" id="GO:0005525">
    <property type="term" value="F:GTP binding"/>
    <property type="evidence" value="ECO:0007669"/>
    <property type="project" value="UniProtKB-KW"/>
</dbReference>
<feature type="transmembrane region" description="Helical" evidence="17">
    <location>
        <begin position="657"/>
        <end position="680"/>
    </location>
</feature>
<feature type="binding site" evidence="15">
    <location>
        <begin position="37"/>
        <end position="41"/>
    </location>
    <ligand>
        <name>GTP</name>
        <dbReference type="ChEBI" id="CHEBI:37565"/>
        <label>1</label>
    </ligand>
</feature>
<dbReference type="GO" id="GO:0015093">
    <property type="term" value="F:ferrous iron transmembrane transporter activity"/>
    <property type="evidence" value="ECO:0007669"/>
    <property type="project" value="UniProtKB-UniRule"/>
</dbReference>
<evidence type="ECO:0000256" key="5">
    <source>
        <dbReference type="ARBA" id="ARBA00022496"/>
    </source>
</evidence>
<sequence length="681" mass="75630">MEDRFVTVGFIGNPNCGKTTLFNVFTGANLKVGNWPGVTVEKKEGKTVYQGQEFKLIDLPGTYSLTSYTMEETVARECIMSGEVDVIVNVVDASSLERNLYLTLQLIELGKPVVLALNMMDIVEERGLEIDLHRLPEMLGVPAIPVSARKKTGLSILMHAVAHHAEYQNQGPFIHHHTDKQSSHPHNHHEEYAMVYEDYIEDKIDQLIQALEEQYPDLDNKRWHAIKLLEGDKNISQTYPLDTSGIIDRCYEKDIINQKYDFIEDVIGEVLVNKSKKEASTDKIDRYLTSRWLGLPIFLFIMALVFFFTFTIGDWLKGYFEMVLELFSGAVSDGLAAVHTSPMLTSLVVDGVIAGVGGILTFLPNIFILFLALALLEDSGYMARVAFVMDDIMSRLGLSGRAFLPLLVGFGCSVPAVMASRALEHRKDRFKTILVTPFMSCSARLPVYVLFSSMFFGKYAMIVCYSMYLLGILVAITTAFILSKLDGSRAEHALLIELPEYKSPNARTIGIYVWEKVKDYLTRAGTVIFIASVIMWLILNFGPQGYVTDISQSFGAVIGRTIVPLFRPAGLGYWQIIVALIAGIAAKEVVVSSCSVLFGIQNIATPEGMGTMSGLLASMGFGAANAYALMVFCLLYIPCTATIATIHRELGSWKQTLGIILFQLMTAWAMSCIVYHIGLLF</sequence>
<name>A0A9D1RAR9_9FIRM</name>
<feature type="transmembrane region" description="Helical" evidence="17">
    <location>
        <begin position="520"/>
        <end position="539"/>
    </location>
</feature>
<feature type="binding site" evidence="16">
    <location>
        <position position="27"/>
    </location>
    <ligand>
        <name>Mg(2+)</name>
        <dbReference type="ChEBI" id="CHEBI:18420"/>
        <label>2</label>
    </ligand>
</feature>
<feature type="transmembrane region" description="Helical" evidence="17">
    <location>
        <begin position="396"/>
        <end position="420"/>
    </location>
</feature>
<evidence type="ECO:0000256" key="13">
    <source>
        <dbReference type="ARBA" id="ARBA00023136"/>
    </source>
</evidence>
<feature type="domain" description="FeoB-type G" evidence="18">
    <location>
        <begin position="5"/>
        <end position="167"/>
    </location>
</feature>
<dbReference type="GO" id="GO:0046872">
    <property type="term" value="F:metal ion binding"/>
    <property type="evidence" value="ECO:0007669"/>
    <property type="project" value="UniProtKB-KW"/>
</dbReference>
<dbReference type="InterPro" id="IPR006073">
    <property type="entry name" value="GTP-bd"/>
</dbReference>
<dbReference type="InterPro" id="IPR003373">
    <property type="entry name" value="Fe2_transport_prot-B"/>
</dbReference>
<dbReference type="Pfam" id="PF02421">
    <property type="entry name" value="FeoB_N"/>
    <property type="match status" value="1"/>
</dbReference>
<dbReference type="PROSITE" id="PS51711">
    <property type="entry name" value="G_FEOB"/>
    <property type="match status" value="1"/>
</dbReference>
<keyword evidence="10 17" id="KW-0408">Iron</keyword>
<keyword evidence="9 17" id="KW-1133">Transmembrane helix</keyword>
<dbReference type="InterPro" id="IPR027417">
    <property type="entry name" value="P-loop_NTPase"/>
</dbReference>
<dbReference type="InterPro" id="IPR041069">
    <property type="entry name" value="FeoB_Cyto"/>
</dbReference>
<dbReference type="Gene3D" id="3.40.50.300">
    <property type="entry name" value="P-loop containing nucleotide triphosphate hydrolases"/>
    <property type="match status" value="1"/>
</dbReference>
<evidence type="ECO:0000256" key="6">
    <source>
        <dbReference type="ARBA" id="ARBA00022519"/>
    </source>
</evidence>
<comment type="subcellular location">
    <subcellularLocation>
        <location evidence="2">Cell inner membrane</location>
        <topology evidence="2">Multi-pass membrane protein</topology>
    </subcellularLocation>
    <subcellularLocation>
        <location evidence="17">Cell membrane</location>
        <topology evidence="17">Multi-pass membrane protein</topology>
    </subcellularLocation>
</comment>
<evidence type="ECO:0000256" key="7">
    <source>
        <dbReference type="ARBA" id="ARBA00022692"/>
    </source>
</evidence>
<feature type="binding site" evidence="15">
    <location>
        <begin position="58"/>
        <end position="61"/>
    </location>
    <ligand>
        <name>GTP</name>
        <dbReference type="ChEBI" id="CHEBI:37565"/>
        <label>1</label>
    </ligand>
</feature>
<evidence type="ECO:0000256" key="8">
    <source>
        <dbReference type="ARBA" id="ARBA00022741"/>
    </source>
</evidence>
<dbReference type="Proteomes" id="UP000824263">
    <property type="component" value="Unassembled WGS sequence"/>
</dbReference>
<keyword evidence="11" id="KW-0406">Ion transport</keyword>
<dbReference type="PANTHER" id="PTHR43185:SF1">
    <property type="entry name" value="FE(2+) TRANSPORTER FEOB"/>
    <property type="match status" value="1"/>
</dbReference>
<accession>A0A9D1RAR9</accession>
<keyword evidence="16" id="KW-0479">Metal-binding</keyword>
<dbReference type="InterPro" id="IPR030389">
    <property type="entry name" value="G_FEOB_dom"/>
</dbReference>
<keyword evidence="3 17" id="KW-0813">Transport</keyword>
<dbReference type="FunFam" id="3.40.50.300:FF:000426">
    <property type="entry name" value="Ferrous iron transport protein B"/>
    <property type="match status" value="1"/>
</dbReference>
<dbReference type="PANTHER" id="PTHR43185">
    <property type="entry name" value="FERROUS IRON TRANSPORT PROTEIN B"/>
    <property type="match status" value="1"/>
</dbReference>
<evidence type="ECO:0000256" key="10">
    <source>
        <dbReference type="ARBA" id="ARBA00023004"/>
    </source>
</evidence>
<evidence type="ECO:0000256" key="3">
    <source>
        <dbReference type="ARBA" id="ARBA00022448"/>
    </source>
</evidence>
<dbReference type="AlphaFoldDB" id="A0A9D1RAR9"/>
<dbReference type="EMBL" id="DXGF01000051">
    <property type="protein sequence ID" value="HIW83227.1"/>
    <property type="molecule type" value="Genomic_DNA"/>
</dbReference>
<dbReference type="InterPro" id="IPR011640">
    <property type="entry name" value="Fe2_transport_prot_B_C"/>
</dbReference>
<evidence type="ECO:0000256" key="1">
    <source>
        <dbReference type="ARBA" id="ARBA00003926"/>
    </source>
</evidence>
<dbReference type="Pfam" id="PF07664">
    <property type="entry name" value="FeoB_C"/>
    <property type="match status" value="1"/>
</dbReference>
<dbReference type="NCBIfam" id="TIGR00231">
    <property type="entry name" value="small_GTP"/>
    <property type="match status" value="1"/>
</dbReference>
<keyword evidence="6" id="KW-0997">Cell inner membrane</keyword>
<reference evidence="19" key="2">
    <citation type="submission" date="2021-04" db="EMBL/GenBank/DDBJ databases">
        <authorList>
            <person name="Gilroy R."/>
        </authorList>
    </citation>
    <scope>NUCLEOTIDE SEQUENCE</scope>
    <source>
        <strain evidence="19">ChiSxjej1B13-11762</strain>
    </source>
</reference>
<comment type="caution">
    <text evidence="19">The sequence shown here is derived from an EMBL/GenBank/DDBJ whole genome shotgun (WGS) entry which is preliminary data.</text>
</comment>
<feature type="binding site" evidence="15">
    <location>
        <begin position="118"/>
        <end position="121"/>
    </location>
    <ligand>
        <name>GTP</name>
        <dbReference type="ChEBI" id="CHEBI:37565"/>
        <label>1</label>
    </ligand>
</feature>
<gene>
    <name evidence="19" type="primary">feoB</name>
    <name evidence="19" type="ORF">H9873_02755</name>
</gene>
<evidence type="ECO:0000259" key="18">
    <source>
        <dbReference type="PROSITE" id="PS51711"/>
    </source>
</evidence>
<evidence type="ECO:0000256" key="14">
    <source>
        <dbReference type="NCBIfam" id="TIGR00437"/>
    </source>
</evidence>
<evidence type="ECO:0000256" key="9">
    <source>
        <dbReference type="ARBA" id="ARBA00022989"/>
    </source>
</evidence>
<reference evidence="19" key="1">
    <citation type="journal article" date="2021" name="PeerJ">
        <title>Extensive microbial diversity within the chicken gut microbiome revealed by metagenomics and culture.</title>
        <authorList>
            <person name="Gilroy R."/>
            <person name="Ravi A."/>
            <person name="Getino M."/>
            <person name="Pursley I."/>
            <person name="Horton D.L."/>
            <person name="Alikhan N.F."/>
            <person name="Baker D."/>
            <person name="Gharbi K."/>
            <person name="Hall N."/>
            <person name="Watson M."/>
            <person name="Adriaenssens E.M."/>
            <person name="Foster-Nyarko E."/>
            <person name="Jarju S."/>
            <person name="Secka A."/>
            <person name="Antonio M."/>
            <person name="Oren A."/>
            <person name="Chaudhuri R.R."/>
            <person name="La Ragione R."/>
            <person name="Hildebrand F."/>
            <person name="Pallen M.J."/>
        </authorList>
    </citation>
    <scope>NUCLEOTIDE SEQUENCE</scope>
    <source>
        <strain evidence="19">ChiSxjej1B13-11762</strain>
    </source>
</reference>
<evidence type="ECO:0000256" key="16">
    <source>
        <dbReference type="PIRSR" id="PIRSR603373-2"/>
    </source>
</evidence>
<protein>
    <recommendedName>
        <fullName evidence="14 17">Ferrous iron transport protein B</fullName>
    </recommendedName>
</protein>
<keyword evidence="8 15" id="KW-0547">Nucleotide-binding</keyword>
<feature type="binding site" evidence="16">
    <location>
        <position position="26"/>
    </location>
    <ligand>
        <name>Mg(2+)</name>
        <dbReference type="ChEBI" id="CHEBI:18420"/>
        <label>2</label>
    </ligand>
</feature>
<keyword evidence="13 17" id="KW-0472">Membrane</keyword>
<evidence type="ECO:0000313" key="20">
    <source>
        <dbReference type="Proteomes" id="UP000824263"/>
    </source>
</evidence>
<proteinExistence type="inferred from homology"/>
<feature type="binding site" evidence="15">
    <location>
        <begin position="12"/>
        <end position="19"/>
    </location>
    <ligand>
        <name>GTP</name>
        <dbReference type="ChEBI" id="CHEBI:37565"/>
        <label>1</label>
    </ligand>
</feature>
<keyword evidence="5 17" id="KW-0410">Iron transport</keyword>
<evidence type="ECO:0000256" key="11">
    <source>
        <dbReference type="ARBA" id="ARBA00023065"/>
    </source>
</evidence>
<dbReference type="Pfam" id="PF07670">
    <property type="entry name" value="Gate"/>
    <property type="match status" value="2"/>
</dbReference>
<feature type="transmembrane region" description="Helical" evidence="17">
    <location>
        <begin position="612"/>
        <end position="637"/>
    </location>
</feature>
<evidence type="ECO:0000256" key="2">
    <source>
        <dbReference type="ARBA" id="ARBA00004429"/>
    </source>
</evidence>
<feature type="transmembrane region" description="Helical" evidence="17">
    <location>
        <begin position="432"/>
        <end position="453"/>
    </location>
</feature>
<organism evidence="19 20">
    <name type="scientific">Candidatus Dorea gallistercoris</name>
    <dbReference type="NCBI Taxonomy" id="2838542"/>
    <lineage>
        <taxon>Bacteria</taxon>
        <taxon>Bacillati</taxon>
        <taxon>Bacillota</taxon>
        <taxon>Clostridia</taxon>
        <taxon>Lachnospirales</taxon>
        <taxon>Lachnospiraceae</taxon>
        <taxon>Dorea</taxon>
    </lineage>
</organism>
<evidence type="ECO:0000256" key="12">
    <source>
        <dbReference type="ARBA" id="ARBA00023134"/>
    </source>
</evidence>
<dbReference type="SUPFAM" id="SSF52540">
    <property type="entry name" value="P-loop containing nucleoside triphosphate hydrolases"/>
    <property type="match status" value="1"/>
</dbReference>
<dbReference type="InterPro" id="IPR050860">
    <property type="entry name" value="FeoB_GTPase"/>
</dbReference>
<comment type="similarity">
    <text evidence="17">Belongs to the TRAFAC class TrmE-Era-EngA-EngB-Septin-like GTPase superfamily. FeoB GTPase (TC 9.A.8) family.</text>
</comment>
<evidence type="ECO:0000256" key="15">
    <source>
        <dbReference type="PIRSR" id="PIRSR603373-1"/>
    </source>
</evidence>
<feature type="transmembrane region" description="Helical" evidence="17">
    <location>
        <begin position="352"/>
        <end position="376"/>
    </location>
</feature>
<dbReference type="Pfam" id="PF17910">
    <property type="entry name" value="FeoB_Cyto"/>
    <property type="match status" value="1"/>
</dbReference>
<keyword evidence="12 15" id="KW-0342">GTP-binding</keyword>
<feature type="transmembrane region" description="Helical" evidence="17">
    <location>
        <begin position="573"/>
        <end position="600"/>
    </location>
</feature>
<dbReference type="InterPro" id="IPR011642">
    <property type="entry name" value="Gate_dom"/>
</dbReference>
<keyword evidence="4" id="KW-1003">Cell membrane</keyword>
<feature type="transmembrane region" description="Helical" evidence="17">
    <location>
        <begin position="292"/>
        <end position="313"/>
    </location>
</feature>
<evidence type="ECO:0000313" key="19">
    <source>
        <dbReference type="EMBL" id="HIW83227.1"/>
    </source>
</evidence>
<feature type="transmembrane region" description="Helical" evidence="17">
    <location>
        <begin position="459"/>
        <end position="482"/>
    </location>
</feature>